<organism evidence="3">
    <name type="scientific">seawater metagenome</name>
    <dbReference type="NCBI Taxonomy" id="1561972"/>
    <lineage>
        <taxon>unclassified sequences</taxon>
        <taxon>metagenomes</taxon>
        <taxon>ecological metagenomes</taxon>
    </lineage>
</organism>
<dbReference type="InterPro" id="IPR031654">
    <property type="entry name" value="Capsid_N"/>
</dbReference>
<dbReference type="Pfam" id="PF16903">
    <property type="entry name" value="Capsid_N"/>
    <property type="match status" value="1"/>
</dbReference>
<reference evidence="3" key="1">
    <citation type="submission" date="2019-09" db="EMBL/GenBank/DDBJ databases">
        <authorList>
            <person name="Needham M D."/>
        </authorList>
    </citation>
    <scope>NUCLEOTIDE SEQUENCE</scope>
</reference>
<evidence type="ECO:0000259" key="2">
    <source>
        <dbReference type="Pfam" id="PF16903"/>
    </source>
</evidence>
<name>A0A5E8CII1_9ZZZZ</name>
<gene>
    <name evidence="3" type="ORF">CPAV1605_611</name>
</gene>
<sequence>MGGGLMQLVAYGAQDVYLTGNPQITFFKVVYRRHTNFAIECIEQTFNGTADFGRTVTCNIARNGDLITKMYLKIDLEDTIEGNKYSFVRNLGHAVIQNCKVEIGGSKIDEQYGDWLNIWEELAGETSHRRGLDKMIGNTKELRKYSEKKPKYTMYVPMKFWFCRNNGLALPLIALQYHDVRVTFNFLDANQCISTAHNESRTDVRFKDATLLIDYVYLDSEERKRFAQASHEYLIEQLQYTGEESVNTQNDRFRLNFNHPCKALYWALKLGKYSSGENVVCLDDEGNVNSEYFAKVLFLASRANMSPDGCSSEEGMTTNTGLKGLFAALTSDKVIRGHIVSANSSGKVECSLDNVVIIENNITSSQMSQATITALAKGNDDNTDAVAVLKKFARSMRAPGNYGLYVDGTQNPVSSGKLQLNGHDRFATRQGNYFNYVQPYEHWSNTPSDGINCYSFALNPEEHQPSGSCNMSRIDNATLLLNFGEPNAKANDNFAQQWLSDNTVIQIYTVNYNVLRIMSGMGGLAYSN</sequence>
<dbReference type="InterPro" id="IPR038519">
    <property type="entry name" value="MCP_C_sf"/>
</dbReference>
<evidence type="ECO:0000259" key="1">
    <source>
        <dbReference type="Pfam" id="PF04451"/>
    </source>
</evidence>
<dbReference type="AlphaFoldDB" id="A0A5E8CII1"/>
<dbReference type="Pfam" id="PF04451">
    <property type="entry name" value="Capsid_NCLDV"/>
    <property type="match status" value="1"/>
</dbReference>
<protein>
    <submittedName>
        <fullName evidence="3">Large eukaryotic DNA virus major capsid protein</fullName>
    </submittedName>
</protein>
<dbReference type="Gene3D" id="2.70.9.20">
    <property type="entry name" value="Major capsid protein Vp54"/>
    <property type="match status" value="1"/>
</dbReference>
<feature type="domain" description="Major capsid protein N-terminal" evidence="2">
    <location>
        <begin position="25"/>
        <end position="219"/>
    </location>
</feature>
<feature type="domain" description="Major capsid protein C-terminal" evidence="1">
    <location>
        <begin position="222"/>
        <end position="523"/>
    </location>
</feature>
<evidence type="ECO:0000313" key="3">
    <source>
        <dbReference type="EMBL" id="VVU94886.1"/>
    </source>
</evidence>
<dbReference type="Gene3D" id="2.70.9.10">
    <property type="entry name" value="Adenovirus Type 2 Hexon, domain 4"/>
    <property type="match status" value="1"/>
</dbReference>
<proteinExistence type="predicted"/>
<dbReference type="GO" id="GO:0005198">
    <property type="term" value="F:structural molecule activity"/>
    <property type="evidence" value="ECO:0007669"/>
    <property type="project" value="InterPro"/>
</dbReference>
<dbReference type="InterPro" id="IPR007542">
    <property type="entry name" value="MCP_C"/>
</dbReference>
<dbReference type="EMBL" id="CABVLZ010000002">
    <property type="protein sequence ID" value="VVU94886.1"/>
    <property type="molecule type" value="Genomic_DNA"/>
</dbReference>
<dbReference type="SUPFAM" id="SSF49749">
    <property type="entry name" value="Group II dsDNA viruses VP"/>
    <property type="match status" value="3"/>
</dbReference>
<accession>A0A5E8CII1</accession>
<dbReference type="InterPro" id="IPR016112">
    <property type="entry name" value="VP_dsDNA_II"/>
</dbReference>